<dbReference type="GO" id="GO:0005634">
    <property type="term" value="C:nucleus"/>
    <property type="evidence" value="ECO:0007669"/>
    <property type="project" value="TreeGrafter"/>
</dbReference>
<sequence>MSDHASRVEALVAEYSSLLDEALVIALVSDHNLDDPAQLAQARETLQTIAQDVPAEEATGFNPSGIADTLSSGEGTQDRGTQASNYEPSSHPQDTDSCCTAITSPNLEATELPAPRIRAFEGQSDEYQVEQLHEMFADLKVHDIQLAFRKQQGDFQATLEHLLNIQYLESTGERLKGVDSFFRPEGSASGKRKRRKKNKQQRGEPTSAIDSSSSSTITSPSSPAPQNQNDDEIQDILYVAEKLDLGFEEVHKVYCTTRSREQTIVKFLERYMQEGARSNDHASQQLVHELSHAFKNIPEHYLVPLVALVGDVLRYLNEVATLLNPYFASLPPQRLALDYKLAPLVGEEIEGFTPVDSKRKAASYSPLPSGVSTPKTPQSYTDALAKLNVAAAARSSSYANASSAYRKGGSNPLYRQAAAFYADQAKEQSYGVASARYAAADALVSSSAASDVIDLHGVEVADGVRIAKERVRAWWQNLGEYRAQEARRGFTVITGLGRHSAGGVSRLRQSVAAALIEDGWRVSVETGRFRVNGRR</sequence>
<dbReference type="OrthoDB" id="4080456at2759"/>
<dbReference type="GO" id="GO:0043130">
    <property type="term" value="F:ubiquitin binding"/>
    <property type="evidence" value="ECO:0007669"/>
    <property type="project" value="InterPro"/>
</dbReference>
<dbReference type="AlphaFoldDB" id="A0A8K0T4R9"/>
<feature type="compositionally biased region" description="Polar residues" evidence="1">
    <location>
        <begin position="69"/>
        <end position="98"/>
    </location>
</feature>
<evidence type="ECO:0000313" key="5">
    <source>
        <dbReference type="Proteomes" id="UP000813385"/>
    </source>
</evidence>
<feature type="compositionally biased region" description="Basic residues" evidence="1">
    <location>
        <begin position="190"/>
        <end position="200"/>
    </location>
</feature>
<dbReference type="EMBL" id="JAGPXD010000007">
    <property type="protein sequence ID" value="KAH7347181.1"/>
    <property type="molecule type" value="Genomic_DNA"/>
</dbReference>
<dbReference type="InterPro" id="IPR003892">
    <property type="entry name" value="CUE"/>
</dbReference>
<gene>
    <name evidence="4" type="ORF">B0T11DRAFT_290949</name>
</gene>
<feature type="domain" description="Smr" evidence="2">
    <location>
        <begin position="453"/>
        <end position="535"/>
    </location>
</feature>
<evidence type="ECO:0000259" key="3">
    <source>
        <dbReference type="PROSITE" id="PS51140"/>
    </source>
</evidence>
<dbReference type="SMART" id="SM00463">
    <property type="entry name" value="SMR"/>
    <property type="match status" value="1"/>
</dbReference>
<accession>A0A8K0T4R9</accession>
<proteinExistence type="predicted"/>
<feature type="region of interest" description="Disordered" evidence="1">
    <location>
        <begin position="179"/>
        <end position="231"/>
    </location>
</feature>
<evidence type="ECO:0000256" key="1">
    <source>
        <dbReference type="SAM" id="MobiDB-lite"/>
    </source>
</evidence>
<keyword evidence="5" id="KW-1185">Reference proteome</keyword>
<dbReference type="InterPro" id="IPR052772">
    <property type="entry name" value="Endo/PolyKinase_Domain-Protein"/>
</dbReference>
<dbReference type="Proteomes" id="UP000813385">
    <property type="component" value="Unassembled WGS sequence"/>
</dbReference>
<name>A0A8K0T4R9_9PEZI</name>
<dbReference type="GO" id="GO:0004519">
    <property type="term" value="F:endonuclease activity"/>
    <property type="evidence" value="ECO:0007669"/>
    <property type="project" value="TreeGrafter"/>
</dbReference>
<dbReference type="SUPFAM" id="SSF160443">
    <property type="entry name" value="SMR domain-like"/>
    <property type="match status" value="1"/>
</dbReference>
<dbReference type="Gene3D" id="3.30.1370.110">
    <property type="match status" value="1"/>
</dbReference>
<dbReference type="PROSITE" id="PS50828">
    <property type="entry name" value="SMR"/>
    <property type="match status" value="1"/>
</dbReference>
<comment type="caution">
    <text evidence="4">The sequence shown here is derived from an EMBL/GenBank/DDBJ whole genome shotgun (WGS) entry which is preliminary data.</text>
</comment>
<dbReference type="CDD" id="cd14279">
    <property type="entry name" value="CUE"/>
    <property type="match status" value="1"/>
</dbReference>
<reference evidence="4" key="1">
    <citation type="journal article" date="2021" name="Nat. Commun.">
        <title>Genetic determinants of endophytism in the Arabidopsis root mycobiome.</title>
        <authorList>
            <person name="Mesny F."/>
            <person name="Miyauchi S."/>
            <person name="Thiergart T."/>
            <person name="Pickel B."/>
            <person name="Atanasova L."/>
            <person name="Karlsson M."/>
            <person name="Huettel B."/>
            <person name="Barry K.W."/>
            <person name="Haridas S."/>
            <person name="Chen C."/>
            <person name="Bauer D."/>
            <person name="Andreopoulos W."/>
            <person name="Pangilinan J."/>
            <person name="LaButti K."/>
            <person name="Riley R."/>
            <person name="Lipzen A."/>
            <person name="Clum A."/>
            <person name="Drula E."/>
            <person name="Henrissat B."/>
            <person name="Kohler A."/>
            <person name="Grigoriev I.V."/>
            <person name="Martin F.M."/>
            <person name="Hacquard S."/>
        </authorList>
    </citation>
    <scope>NUCLEOTIDE SEQUENCE</scope>
    <source>
        <strain evidence="4">MPI-CAGE-AT-0016</strain>
    </source>
</reference>
<evidence type="ECO:0000259" key="2">
    <source>
        <dbReference type="PROSITE" id="PS50828"/>
    </source>
</evidence>
<feature type="region of interest" description="Disordered" evidence="1">
    <location>
        <begin position="56"/>
        <end position="98"/>
    </location>
</feature>
<evidence type="ECO:0000313" key="4">
    <source>
        <dbReference type="EMBL" id="KAH7347181.1"/>
    </source>
</evidence>
<organism evidence="4 5">
    <name type="scientific">Plectosphaerella cucumerina</name>
    <dbReference type="NCBI Taxonomy" id="40658"/>
    <lineage>
        <taxon>Eukaryota</taxon>
        <taxon>Fungi</taxon>
        <taxon>Dikarya</taxon>
        <taxon>Ascomycota</taxon>
        <taxon>Pezizomycotina</taxon>
        <taxon>Sordariomycetes</taxon>
        <taxon>Hypocreomycetidae</taxon>
        <taxon>Glomerellales</taxon>
        <taxon>Plectosphaerellaceae</taxon>
        <taxon>Plectosphaerella</taxon>
    </lineage>
</organism>
<dbReference type="InterPro" id="IPR002625">
    <property type="entry name" value="Smr_dom"/>
</dbReference>
<feature type="domain" description="CUE" evidence="3">
    <location>
        <begin position="124"/>
        <end position="167"/>
    </location>
</feature>
<dbReference type="PANTHER" id="PTHR46535:SF1">
    <property type="entry name" value="NEDD4-BINDING PROTEIN 2"/>
    <property type="match status" value="1"/>
</dbReference>
<dbReference type="PROSITE" id="PS51140">
    <property type="entry name" value="CUE"/>
    <property type="match status" value="1"/>
</dbReference>
<evidence type="ECO:0008006" key="6">
    <source>
        <dbReference type="Google" id="ProtNLM"/>
    </source>
</evidence>
<feature type="compositionally biased region" description="Low complexity" evidence="1">
    <location>
        <begin position="205"/>
        <end position="225"/>
    </location>
</feature>
<dbReference type="InterPro" id="IPR036063">
    <property type="entry name" value="Smr_dom_sf"/>
</dbReference>
<dbReference type="PANTHER" id="PTHR46535">
    <property type="entry name" value="NEDD4-BINDING PROTEIN 2"/>
    <property type="match status" value="1"/>
</dbReference>
<protein>
    <recommendedName>
        <fullName evidence="6">Smr domain-containing protein</fullName>
    </recommendedName>
</protein>